<dbReference type="AlphaFoldDB" id="A0A7S3DEW2"/>
<organism evidence="1">
    <name type="scientific">Palpitomonas bilix</name>
    <dbReference type="NCBI Taxonomy" id="652834"/>
    <lineage>
        <taxon>Eukaryota</taxon>
        <taxon>Eukaryota incertae sedis</taxon>
    </lineage>
</organism>
<protein>
    <submittedName>
        <fullName evidence="1">Uncharacterized protein</fullName>
    </submittedName>
</protein>
<dbReference type="EMBL" id="HBIB01027604">
    <property type="protein sequence ID" value="CAE0255665.1"/>
    <property type="molecule type" value="Transcribed_RNA"/>
</dbReference>
<name>A0A7S3DEW2_9EUKA</name>
<sequence length="133" mass="14722">MKREKHSFNGIKVKGEGFARLHDHSHLPMVAWTVVPCTFFPLPRSMAVQLFFSSVECVLTALLCASNYSVCLCAAVLDAALDCFLTKTDTFHHLHLHISILNLQGYTYSILHIDNTHFVLAAGLLASGERAAH</sequence>
<accession>A0A7S3DEW2</accession>
<gene>
    <name evidence="1" type="ORF">PBIL07802_LOCUS17919</name>
</gene>
<reference evidence="1" key="1">
    <citation type="submission" date="2021-01" db="EMBL/GenBank/DDBJ databases">
        <authorList>
            <person name="Corre E."/>
            <person name="Pelletier E."/>
            <person name="Niang G."/>
            <person name="Scheremetjew M."/>
            <person name="Finn R."/>
            <person name="Kale V."/>
            <person name="Holt S."/>
            <person name="Cochrane G."/>
            <person name="Meng A."/>
            <person name="Brown T."/>
            <person name="Cohen L."/>
        </authorList>
    </citation>
    <scope>NUCLEOTIDE SEQUENCE</scope>
    <source>
        <strain evidence="1">NIES-2562</strain>
    </source>
</reference>
<proteinExistence type="predicted"/>
<evidence type="ECO:0000313" key="1">
    <source>
        <dbReference type="EMBL" id="CAE0255665.1"/>
    </source>
</evidence>